<gene>
    <name evidence="1" type="ORF">EPJ67_09135</name>
</gene>
<accession>A0A5C8G1I3</accession>
<reference evidence="1 2" key="1">
    <citation type="journal article" date="1992" name="Lakartidningen">
        <title>[Penicillin V and not amoxicillin is the first choice preparation in acute otitis].</title>
        <authorList>
            <person name="Kamme C."/>
            <person name="Lundgren K."/>
            <person name="Prellner K."/>
        </authorList>
    </citation>
    <scope>NUCLEOTIDE SEQUENCE [LARGE SCALE GENOMIC DNA]</scope>
    <source>
        <strain evidence="1 2">PC2777IV</strain>
    </source>
</reference>
<evidence type="ECO:0000313" key="1">
    <source>
        <dbReference type="EMBL" id="TXJ55721.1"/>
    </source>
</evidence>
<organism evidence="1 2">
    <name type="scientific">Brachyspira aalborgi</name>
    <dbReference type="NCBI Taxonomy" id="29522"/>
    <lineage>
        <taxon>Bacteria</taxon>
        <taxon>Pseudomonadati</taxon>
        <taxon>Spirochaetota</taxon>
        <taxon>Spirochaetia</taxon>
        <taxon>Brachyspirales</taxon>
        <taxon>Brachyspiraceae</taxon>
        <taxon>Brachyspira</taxon>
    </lineage>
</organism>
<dbReference type="Proteomes" id="UP000325013">
    <property type="component" value="Unassembled WGS sequence"/>
</dbReference>
<dbReference type="AlphaFoldDB" id="A0A5C8G1I3"/>
<sequence length="117" mass="14440">MKILFDFRVYDYYTTGRGMGRYIYNLVNSILKNYPGVEISIIKNNEEEGTIFNYNNDKVKYYYFNKLDSYNFEQKFDFYFLDDILSTSYKKKIRPISLTIYILIKYWKFKKNSMYWV</sequence>
<protein>
    <submittedName>
        <fullName evidence="1">Uncharacterized protein</fullName>
    </submittedName>
</protein>
<comment type="caution">
    <text evidence="1">The sequence shown here is derived from an EMBL/GenBank/DDBJ whole genome shotgun (WGS) entry which is preliminary data.</text>
</comment>
<dbReference type="EMBL" id="SAYJ01000018">
    <property type="protein sequence ID" value="TXJ55721.1"/>
    <property type="molecule type" value="Genomic_DNA"/>
</dbReference>
<evidence type="ECO:0000313" key="2">
    <source>
        <dbReference type="Proteomes" id="UP000325013"/>
    </source>
</evidence>
<dbReference type="RefSeq" id="WP_147529316.1">
    <property type="nucleotide sequence ID" value="NZ_SAYJ01000018.1"/>
</dbReference>
<proteinExistence type="predicted"/>
<name>A0A5C8G1I3_9SPIR</name>